<evidence type="ECO:0000313" key="2">
    <source>
        <dbReference type="Proteomes" id="UP000586722"/>
    </source>
</evidence>
<dbReference type="AlphaFoldDB" id="A0A7X5J930"/>
<accession>A0A7X5J930</accession>
<keyword evidence="2" id="KW-1185">Reference proteome</keyword>
<organism evidence="1 2">
    <name type="scientific">Pannonibacter tanglangensis</name>
    <dbReference type="NCBI Taxonomy" id="2750084"/>
    <lineage>
        <taxon>Bacteria</taxon>
        <taxon>Pseudomonadati</taxon>
        <taxon>Pseudomonadota</taxon>
        <taxon>Alphaproteobacteria</taxon>
        <taxon>Hyphomicrobiales</taxon>
        <taxon>Stappiaceae</taxon>
        <taxon>Pannonibacter</taxon>
    </lineage>
</organism>
<name>A0A7X5J930_9HYPH</name>
<sequence>MSHDAIAGQDTELATELASESLKRMIYFTRREAEKDGRTFCAYLLSLAMKALDEETDEINAAVKSKFAPVDRTQDLASN</sequence>
<dbReference type="Proteomes" id="UP000586722">
    <property type="component" value="Unassembled WGS sequence"/>
</dbReference>
<proteinExistence type="predicted"/>
<evidence type="ECO:0000313" key="1">
    <source>
        <dbReference type="EMBL" id="NBN78091.1"/>
    </source>
</evidence>
<gene>
    <name evidence="1" type="ORF">GWI72_07405</name>
</gene>
<protein>
    <submittedName>
        <fullName evidence="1">Uncharacterized protein</fullName>
    </submittedName>
</protein>
<comment type="caution">
    <text evidence="1">The sequence shown here is derived from an EMBL/GenBank/DDBJ whole genome shotgun (WGS) entry which is preliminary data.</text>
</comment>
<reference evidence="2" key="1">
    <citation type="submission" date="2020-01" db="EMBL/GenBank/DDBJ databases">
        <authorList>
            <person name="Fang Y."/>
            <person name="Sun R."/>
            <person name="Nie L."/>
            <person name="He J."/>
            <person name="Hao L."/>
            <person name="Wang L."/>
            <person name="Su S."/>
            <person name="Lv E."/>
            <person name="Zhang Z."/>
            <person name="Xie R."/>
            <person name="Liu H."/>
        </authorList>
    </citation>
    <scope>NUCLEOTIDE SEQUENCE [LARGE SCALE GENOMIC DNA]</scope>
    <source>
        <strain evidence="2">XCT-53</strain>
    </source>
</reference>
<dbReference type="EMBL" id="JAABLQ010000001">
    <property type="protein sequence ID" value="NBN78091.1"/>
    <property type="molecule type" value="Genomic_DNA"/>
</dbReference>